<dbReference type="NCBIfam" id="TIGR04416">
    <property type="entry name" value="group_II_RT_mat"/>
    <property type="match status" value="1"/>
</dbReference>
<dbReference type="PROSITE" id="PS50878">
    <property type="entry name" value="RT_POL"/>
    <property type="match status" value="1"/>
</dbReference>
<dbReference type="Pfam" id="PF00078">
    <property type="entry name" value="RVT_1"/>
    <property type="match status" value="1"/>
</dbReference>
<dbReference type="Pfam" id="PF01844">
    <property type="entry name" value="HNH"/>
    <property type="match status" value="1"/>
</dbReference>
<dbReference type="GO" id="GO:0004519">
    <property type="term" value="F:endonuclease activity"/>
    <property type="evidence" value="ECO:0007669"/>
    <property type="project" value="InterPro"/>
</dbReference>
<dbReference type="InterPro" id="IPR000477">
    <property type="entry name" value="RT_dom"/>
</dbReference>
<dbReference type="EMBL" id="SLXV01000080">
    <property type="protein sequence ID" value="TCP60214.1"/>
    <property type="molecule type" value="Genomic_DNA"/>
</dbReference>
<keyword evidence="2" id="KW-0808">Transferase</keyword>
<dbReference type="InterPro" id="IPR002711">
    <property type="entry name" value="HNH"/>
</dbReference>
<reference evidence="2 3" key="1">
    <citation type="submission" date="2019-03" db="EMBL/GenBank/DDBJ databases">
        <title>Genomic Encyclopedia of Type Strains, Phase IV (KMG-IV): sequencing the most valuable type-strain genomes for metagenomic binning, comparative biology and taxonomic classification.</title>
        <authorList>
            <person name="Goeker M."/>
        </authorList>
    </citation>
    <scope>NUCLEOTIDE SEQUENCE [LARGE SCALE GENOMIC DNA]</scope>
    <source>
        <strain evidence="2 3">DSM 46831</strain>
    </source>
</reference>
<dbReference type="InterPro" id="IPR043502">
    <property type="entry name" value="DNA/RNA_pol_sf"/>
</dbReference>
<dbReference type="SMART" id="SM00507">
    <property type="entry name" value="HNHc"/>
    <property type="match status" value="1"/>
</dbReference>
<dbReference type="Gene3D" id="1.10.30.50">
    <property type="match status" value="1"/>
</dbReference>
<organism evidence="2 3">
    <name type="scientific">Baia soyae</name>
    <dbReference type="NCBI Taxonomy" id="1544746"/>
    <lineage>
        <taxon>Bacteria</taxon>
        <taxon>Bacillati</taxon>
        <taxon>Bacillota</taxon>
        <taxon>Bacilli</taxon>
        <taxon>Bacillales</taxon>
        <taxon>Thermoactinomycetaceae</taxon>
        <taxon>Baia</taxon>
    </lineage>
</organism>
<dbReference type="RefSeq" id="WP_165873856.1">
    <property type="nucleotide sequence ID" value="NZ_SLXV01000080.1"/>
</dbReference>
<accession>A0A4R2RCQ9</accession>
<name>A0A4R2RCQ9_9BACL</name>
<dbReference type="SUPFAM" id="SSF56672">
    <property type="entry name" value="DNA/RNA polymerases"/>
    <property type="match status" value="1"/>
</dbReference>
<protein>
    <submittedName>
        <fullName evidence="2">Group II intron reverse transcriptase/maturase</fullName>
    </submittedName>
</protein>
<dbReference type="GO" id="GO:0008270">
    <property type="term" value="F:zinc ion binding"/>
    <property type="evidence" value="ECO:0007669"/>
    <property type="project" value="InterPro"/>
</dbReference>
<dbReference type="InterPro" id="IPR051083">
    <property type="entry name" value="GrpII_Intron_Splice-Mob/Def"/>
</dbReference>
<dbReference type="InterPro" id="IPR030931">
    <property type="entry name" value="Group_II_RT_mat"/>
</dbReference>
<keyword evidence="3" id="KW-1185">Reference proteome</keyword>
<keyword evidence="2" id="KW-0548">Nucleotidyltransferase</keyword>
<dbReference type="PANTHER" id="PTHR34047">
    <property type="entry name" value="NUCLEAR INTRON MATURASE 1, MITOCHONDRIAL-RELATED"/>
    <property type="match status" value="1"/>
</dbReference>
<dbReference type="CDD" id="cd01651">
    <property type="entry name" value="RT_G2_intron"/>
    <property type="match status" value="1"/>
</dbReference>
<evidence type="ECO:0000313" key="2">
    <source>
        <dbReference type="EMBL" id="TCP60214.1"/>
    </source>
</evidence>
<sequence>MSRKRHAILNTFLRAAEYYGMQEVFDKLFARSKQGNKFHRLYHLIISDANIRLAYRMIKSNKGSKTAGTDGITIKHLEQYTEKEIVTLVQSNVREYSPQSVKRVWIPRPDGKKRPLGIPTMLDRLIQQCIRQILEPIMEAKFHKHSYGFRPLRSAHHALSRSHFLVNAINCYYVVDIDIARFFDEVNHKQLMKQLWNVGIRDLKVRAIIGKILRASIDKGGVPNKGTPQGGVLSPLLANLVLNDLDQWVSSQWETFPTRHMYTHRCYGYRRLKKTKLKCGFIVRYADDAKVFTRFKQEAQRWFYAIEGFINKRLKLEISLEKSKIVNLKRCKSTFLGFEIKAIRKRRTYVARSHIAEKARDRIVEQIKRAIKLVSEKRNRKQAYKLNAIIMGVHNYFQYATCVSTDFHKIAYRLNRYMYQRLKGKFIRAKPFGQVSYTYTSHYSMNYKTWKVDSVWIFPIVDIQMKRLTNFNPEMSLFVPSARSKIHSRLDANMQREVARLMNRISEFRSVEYTDNRLSRYSMAKGRCEISGLPLTAEEVHCHHVIPRSLGGNDQYNNLMIVHKDVHKLIHATDKNKVLKGLSLFKLNQRQLDKLNSLRKKCNLEVIG</sequence>
<dbReference type="GO" id="GO:0003964">
    <property type="term" value="F:RNA-directed DNA polymerase activity"/>
    <property type="evidence" value="ECO:0007669"/>
    <property type="project" value="UniProtKB-KW"/>
</dbReference>
<keyword evidence="2" id="KW-0695">RNA-directed DNA polymerase</keyword>
<feature type="domain" description="Reverse transcriptase" evidence="1">
    <location>
        <begin position="87"/>
        <end position="340"/>
    </location>
</feature>
<dbReference type="CDD" id="cd00085">
    <property type="entry name" value="HNHc"/>
    <property type="match status" value="1"/>
</dbReference>
<dbReference type="GO" id="GO:0003676">
    <property type="term" value="F:nucleic acid binding"/>
    <property type="evidence" value="ECO:0007669"/>
    <property type="project" value="InterPro"/>
</dbReference>
<dbReference type="PANTHER" id="PTHR34047:SF8">
    <property type="entry name" value="PROTEIN YKFC"/>
    <property type="match status" value="1"/>
</dbReference>
<gene>
    <name evidence="2" type="ORF">EDD57_1801</name>
</gene>
<evidence type="ECO:0000313" key="3">
    <source>
        <dbReference type="Proteomes" id="UP000294746"/>
    </source>
</evidence>
<dbReference type="AlphaFoldDB" id="A0A4R2RCQ9"/>
<dbReference type="InterPro" id="IPR003615">
    <property type="entry name" value="HNH_nuc"/>
</dbReference>
<evidence type="ECO:0000259" key="1">
    <source>
        <dbReference type="PROSITE" id="PS50878"/>
    </source>
</evidence>
<comment type="caution">
    <text evidence="2">The sequence shown here is derived from an EMBL/GenBank/DDBJ whole genome shotgun (WGS) entry which is preliminary data.</text>
</comment>
<dbReference type="Proteomes" id="UP000294746">
    <property type="component" value="Unassembled WGS sequence"/>
</dbReference>
<proteinExistence type="predicted"/>